<name>A0AAV9XQ99_9PEZI</name>
<evidence type="ECO:0000313" key="14">
    <source>
        <dbReference type="Proteomes" id="UP001365542"/>
    </source>
</evidence>
<evidence type="ECO:0000256" key="10">
    <source>
        <dbReference type="ARBA" id="ARBA00047554"/>
    </source>
</evidence>
<keyword evidence="7 11" id="KW-0560">Oxidoreductase</keyword>
<evidence type="ECO:0000256" key="4">
    <source>
        <dbReference type="ARBA" id="ARBA00012867"/>
    </source>
</evidence>
<sequence>MIRLQKPPTWRCRPVANSYVSRRTLLGWSKKPDVFTMPQSSEAWHRSVEQHPDLQRDPPQSVAILGAGITGLTAAYNLCRFSPETNITLLEASPRTGGWVRSQTVSTPNGRILFESGPRSLRPWTVNGIITLNLIEHLKLESEMILVPKTSPAAQNRYIYYANQLNKLPSSLSSAFSALRLPVMKGAVGPMLLEPFRRRRPADIEDESVESFLTRRFGPNVTNNLISAVFHGIYAGDIAKLSANALMHDQYRNEKVYGSIVRGAMGVQESILEDQILRSMYSVRTRMLGSIKGTSIYSFKGGMETLTKALDEDLRVQDNVVVKTGVEVTGLRYNHDTKSIEVRGLEGPDNSFDFVISALSGAKTASLLPPGTADTLLETSSVTVMVVNLFYDQPNKVGHSGFGYLIPKSVPIEQNPHRALGVIFDSDAMPGQDEREGTKVTVMLGGHWWDDRASFPSEEEGLMMAKEVLQQHLGITDMPVETMVSLQRDCIPQYGVHHAGRLRQAHEDLMDKMGGRLVLAGNSYGGVGLNDCVRSGRDAAFEVAAGKPMTGLERWVYEETWVANH</sequence>
<dbReference type="PANTHER" id="PTHR42923:SF3">
    <property type="entry name" value="PROTOPORPHYRINOGEN OXIDASE"/>
    <property type="match status" value="1"/>
</dbReference>
<comment type="caution">
    <text evidence="13">The sequence shown here is derived from an EMBL/GenBank/DDBJ whole genome shotgun (WGS) entry which is preliminary data.</text>
</comment>
<dbReference type="GO" id="GO:0005743">
    <property type="term" value="C:mitochondrial inner membrane"/>
    <property type="evidence" value="ECO:0007669"/>
    <property type="project" value="UniProtKB-SubCell"/>
</dbReference>
<dbReference type="EMBL" id="JAVHJO010000001">
    <property type="protein sequence ID" value="KAK6544159.1"/>
    <property type="molecule type" value="Genomic_DNA"/>
</dbReference>
<evidence type="ECO:0000256" key="5">
    <source>
        <dbReference type="ARBA" id="ARBA00022630"/>
    </source>
</evidence>
<evidence type="ECO:0000256" key="6">
    <source>
        <dbReference type="ARBA" id="ARBA00022827"/>
    </source>
</evidence>
<evidence type="ECO:0000256" key="7">
    <source>
        <dbReference type="ARBA" id="ARBA00023002"/>
    </source>
</evidence>
<keyword evidence="8 11" id="KW-0350">Heme biosynthesis</keyword>
<evidence type="ECO:0000256" key="8">
    <source>
        <dbReference type="ARBA" id="ARBA00023133"/>
    </source>
</evidence>
<dbReference type="InterPro" id="IPR050464">
    <property type="entry name" value="Zeta_carotene_desat/Oxidored"/>
</dbReference>
<dbReference type="PANTHER" id="PTHR42923">
    <property type="entry name" value="PROTOPORPHYRINOGEN OXIDASE"/>
    <property type="match status" value="1"/>
</dbReference>
<dbReference type="SUPFAM" id="SSF54373">
    <property type="entry name" value="FAD-linked reductases, C-terminal domain"/>
    <property type="match status" value="1"/>
</dbReference>
<dbReference type="AlphaFoldDB" id="A0AAV9XQ99"/>
<dbReference type="InterPro" id="IPR002937">
    <property type="entry name" value="Amino_oxidase"/>
</dbReference>
<accession>A0AAV9XQ99</accession>
<comment type="cofactor">
    <cofactor evidence="11">
        <name>FAD</name>
        <dbReference type="ChEBI" id="CHEBI:57692"/>
    </cofactor>
    <text evidence="11">Binds 1 FAD per subunit.</text>
</comment>
<dbReference type="GO" id="GO:0006782">
    <property type="term" value="P:protoporphyrinogen IX biosynthetic process"/>
    <property type="evidence" value="ECO:0007669"/>
    <property type="project" value="UniProtKB-UniRule"/>
</dbReference>
<proteinExistence type="inferred from homology"/>
<dbReference type="Proteomes" id="UP001365542">
    <property type="component" value="Unassembled WGS sequence"/>
</dbReference>
<comment type="subcellular location">
    <subcellularLocation>
        <location evidence="11">Mitochondrion inner membrane</location>
    </subcellularLocation>
</comment>
<dbReference type="InterPro" id="IPR036188">
    <property type="entry name" value="FAD/NAD-bd_sf"/>
</dbReference>
<dbReference type="NCBIfam" id="TIGR00562">
    <property type="entry name" value="proto_IX_ox"/>
    <property type="match status" value="1"/>
</dbReference>
<dbReference type="InterPro" id="IPR004572">
    <property type="entry name" value="Protoporphyrinogen_oxidase"/>
</dbReference>
<keyword evidence="9 11" id="KW-0627">Porphyrin biosynthesis</keyword>
<gene>
    <name evidence="13" type="primary">HEM14</name>
    <name evidence="13" type="ORF">TWF694_000866</name>
</gene>
<keyword evidence="6 11" id="KW-0274">FAD</keyword>
<comment type="similarity">
    <text evidence="3 11">Belongs to the protoporphyrinogen/coproporphyrinogen oxidase family. Protoporphyrinogen oxidase subfamily.</text>
</comment>
<evidence type="ECO:0000256" key="11">
    <source>
        <dbReference type="RuleBase" id="RU367069"/>
    </source>
</evidence>
<dbReference type="EC" id="1.3.3.4" evidence="4 11"/>
<comment type="pathway">
    <text evidence="2 11">Porphyrin-containing compound metabolism; protoporphyrin-IX biosynthesis; protoporphyrin-IX from protoporphyrinogen-IX: step 1/1.</text>
</comment>
<dbReference type="GO" id="GO:0004729">
    <property type="term" value="F:oxygen-dependent protoporphyrinogen oxidase activity"/>
    <property type="evidence" value="ECO:0007669"/>
    <property type="project" value="UniProtKB-UniRule"/>
</dbReference>
<evidence type="ECO:0000256" key="3">
    <source>
        <dbReference type="ARBA" id="ARBA00010551"/>
    </source>
</evidence>
<dbReference type="SUPFAM" id="SSF51905">
    <property type="entry name" value="FAD/NAD(P)-binding domain"/>
    <property type="match status" value="1"/>
</dbReference>
<comment type="catalytic activity">
    <reaction evidence="10 11">
        <text>protoporphyrinogen IX + 3 O2 = protoporphyrin IX + 3 H2O2</text>
        <dbReference type="Rhea" id="RHEA:25576"/>
        <dbReference type="ChEBI" id="CHEBI:15379"/>
        <dbReference type="ChEBI" id="CHEBI:16240"/>
        <dbReference type="ChEBI" id="CHEBI:57306"/>
        <dbReference type="ChEBI" id="CHEBI:57307"/>
        <dbReference type="EC" id="1.3.3.4"/>
    </reaction>
</comment>
<evidence type="ECO:0000256" key="9">
    <source>
        <dbReference type="ARBA" id="ARBA00023244"/>
    </source>
</evidence>
<dbReference type="Gene3D" id="3.50.50.60">
    <property type="entry name" value="FAD/NAD(P)-binding domain"/>
    <property type="match status" value="1"/>
</dbReference>
<keyword evidence="14" id="KW-1185">Reference proteome</keyword>
<feature type="domain" description="Amine oxidase" evidence="12">
    <location>
        <begin position="69"/>
        <end position="543"/>
    </location>
</feature>
<comment type="function">
    <text evidence="1 11">Catalyzes the 6-electron oxidation of protoporphyrinogen-IX to form protoporphyrin-IX.</text>
</comment>
<dbReference type="Pfam" id="PF01593">
    <property type="entry name" value="Amino_oxidase"/>
    <property type="match status" value="1"/>
</dbReference>
<evidence type="ECO:0000256" key="2">
    <source>
        <dbReference type="ARBA" id="ARBA00005073"/>
    </source>
</evidence>
<evidence type="ECO:0000259" key="12">
    <source>
        <dbReference type="Pfam" id="PF01593"/>
    </source>
</evidence>
<evidence type="ECO:0000256" key="1">
    <source>
        <dbReference type="ARBA" id="ARBA00002600"/>
    </source>
</evidence>
<organism evidence="13 14">
    <name type="scientific">Orbilia ellipsospora</name>
    <dbReference type="NCBI Taxonomy" id="2528407"/>
    <lineage>
        <taxon>Eukaryota</taxon>
        <taxon>Fungi</taxon>
        <taxon>Dikarya</taxon>
        <taxon>Ascomycota</taxon>
        <taxon>Pezizomycotina</taxon>
        <taxon>Orbiliomycetes</taxon>
        <taxon>Orbiliales</taxon>
        <taxon>Orbiliaceae</taxon>
        <taxon>Orbilia</taxon>
    </lineage>
</organism>
<evidence type="ECO:0000313" key="13">
    <source>
        <dbReference type="EMBL" id="KAK6544159.1"/>
    </source>
</evidence>
<protein>
    <recommendedName>
        <fullName evidence="4 11">Protoporphyrinogen oxidase</fullName>
        <ecNumber evidence="4 11">1.3.3.4</ecNumber>
    </recommendedName>
</protein>
<reference evidence="13 14" key="1">
    <citation type="submission" date="2019-10" db="EMBL/GenBank/DDBJ databases">
        <authorList>
            <person name="Palmer J.M."/>
        </authorList>
    </citation>
    <scope>NUCLEOTIDE SEQUENCE [LARGE SCALE GENOMIC DNA]</scope>
    <source>
        <strain evidence="13 14">TWF694</strain>
    </source>
</reference>
<keyword evidence="5 11" id="KW-0285">Flavoprotein</keyword>